<dbReference type="Pfam" id="PF07721">
    <property type="entry name" value="TPR_4"/>
    <property type="match status" value="2"/>
</dbReference>
<keyword evidence="2" id="KW-1185">Reference proteome</keyword>
<accession>A0ABQ9NS92</accession>
<evidence type="ECO:0000313" key="2">
    <source>
        <dbReference type="Proteomes" id="UP001172684"/>
    </source>
</evidence>
<dbReference type="SUPFAM" id="SSF48452">
    <property type="entry name" value="TPR-like"/>
    <property type="match status" value="1"/>
</dbReference>
<dbReference type="InterPro" id="IPR011990">
    <property type="entry name" value="TPR-like_helical_dom_sf"/>
</dbReference>
<proteinExistence type="predicted"/>
<reference evidence="1" key="1">
    <citation type="submission" date="2022-10" db="EMBL/GenBank/DDBJ databases">
        <title>Culturing micro-colonial fungi from biological soil crusts in the Mojave desert and describing Neophaeococcomyces mojavensis, and introducing the new genera and species Taxawa tesnikishii.</title>
        <authorList>
            <person name="Kurbessoian T."/>
            <person name="Stajich J.E."/>
        </authorList>
    </citation>
    <scope>NUCLEOTIDE SEQUENCE</scope>
    <source>
        <strain evidence="1">TK_1</strain>
    </source>
</reference>
<dbReference type="InterPro" id="IPR011717">
    <property type="entry name" value="TPR-4"/>
</dbReference>
<comment type="caution">
    <text evidence="1">The sequence shown here is derived from an EMBL/GenBank/DDBJ whole genome shotgun (WGS) entry which is preliminary data.</text>
</comment>
<name>A0ABQ9NS92_9PEZI</name>
<organism evidence="1 2">
    <name type="scientific">Coniosporium apollinis</name>
    <dbReference type="NCBI Taxonomy" id="61459"/>
    <lineage>
        <taxon>Eukaryota</taxon>
        <taxon>Fungi</taxon>
        <taxon>Dikarya</taxon>
        <taxon>Ascomycota</taxon>
        <taxon>Pezizomycotina</taxon>
        <taxon>Dothideomycetes</taxon>
        <taxon>Dothideomycetes incertae sedis</taxon>
        <taxon>Coniosporium</taxon>
    </lineage>
</organism>
<sequence length="126" mass="14144">MGIMHPLATVQADLDDLAAAESTYRTLLSHQDAAYGPGTSYAVLNNLSHILNKRGKFAEAEELLRVLYPRLAGLMGRYNPKTLGSLRGIIEAVGRQGRWEEVGELLERGRGSWRRWGISVRRRRGR</sequence>
<dbReference type="EMBL" id="JAPDRL010000036">
    <property type="protein sequence ID" value="KAJ9664641.1"/>
    <property type="molecule type" value="Genomic_DNA"/>
</dbReference>
<protein>
    <recommendedName>
        <fullName evidence="3">Tetratricopeptide repeat protein</fullName>
    </recommendedName>
</protein>
<evidence type="ECO:0000313" key="1">
    <source>
        <dbReference type="EMBL" id="KAJ9664641.1"/>
    </source>
</evidence>
<gene>
    <name evidence="1" type="ORF">H2201_005155</name>
</gene>
<dbReference type="Proteomes" id="UP001172684">
    <property type="component" value="Unassembled WGS sequence"/>
</dbReference>
<dbReference type="Gene3D" id="1.25.40.10">
    <property type="entry name" value="Tetratricopeptide repeat domain"/>
    <property type="match status" value="1"/>
</dbReference>
<evidence type="ECO:0008006" key="3">
    <source>
        <dbReference type="Google" id="ProtNLM"/>
    </source>
</evidence>